<organism evidence="1 2">
    <name type="scientific">Guyanagaster necrorhizus</name>
    <dbReference type="NCBI Taxonomy" id="856835"/>
    <lineage>
        <taxon>Eukaryota</taxon>
        <taxon>Fungi</taxon>
        <taxon>Dikarya</taxon>
        <taxon>Basidiomycota</taxon>
        <taxon>Agaricomycotina</taxon>
        <taxon>Agaricomycetes</taxon>
        <taxon>Agaricomycetidae</taxon>
        <taxon>Agaricales</taxon>
        <taxon>Marasmiineae</taxon>
        <taxon>Physalacriaceae</taxon>
        <taxon>Guyanagaster</taxon>
    </lineage>
</organism>
<evidence type="ECO:0000313" key="1">
    <source>
        <dbReference type="EMBL" id="KAG7440974.1"/>
    </source>
</evidence>
<comment type="caution">
    <text evidence="1">The sequence shown here is derived from an EMBL/GenBank/DDBJ whole genome shotgun (WGS) entry which is preliminary data.</text>
</comment>
<proteinExistence type="predicted"/>
<protein>
    <submittedName>
        <fullName evidence="1">Uncharacterized protein</fullName>
    </submittedName>
</protein>
<gene>
    <name evidence="1" type="ORF">BT62DRAFT_937585</name>
</gene>
<accession>A0A9P8AMP7</accession>
<keyword evidence="2" id="KW-1185">Reference proteome</keyword>
<dbReference type="GeneID" id="66109651"/>
<name>A0A9P8AMP7_9AGAR</name>
<dbReference type="AlphaFoldDB" id="A0A9P8AMP7"/>
<sequence>MNTIMCLLPLLSMPPCIRRLTYPIYHPEQNIPQYNVIPYTHLDELFLVGASEPKIPVPDIQNVTRLRLLVITPWHWDVADGCKNYDELTDWLIHLLHKAQGGCLKEVQLEYGLIGISGSQNKWAELDAVLSKMELSKVELVFSATAEEWDREGEEKAEWKPEGLTFKSAAFFEQVKRHGLLTVSRRYLS</sequence>
<reference evidence="1" key="1">
    <citation type="submission" date="2020-11" db="EMBL/GenBank/DDBJ databases">
        <title>Adaptations for nitrogen fixation in a non-lichenized fungal sporocarp promotes dispersal by wood-feeding termites.</title>
        <authorList>
            <consortium name="DOE Joint Genome Institute"/>
            <person name="Koch R.A."/>
            <person name="Yoon G."/>
            <person name="Arayal U."/>
            <person name="Lail K."/>
            <person name="Amirebrahimi M."/>
            <person name="Labutti K."/>
            <person name="Lipzen A."/>
            <person name="Riley R."/>
            <person name="Barry K."/>
            <person name="Henrissat B."/>
            <person name="Grigoriev I.V."/>
            <person name="Herr J.R."/>
            <person name="Aime M.C."/>
        </authorList>
    </citation>
    <scope>NUCLEOTIDE SEQUENCE</scope>
    <source>
        <strain evidence="1">MCA 3950</strain>
    </source>
</reference>
<dbReference type="EMBL" id="MU250565">
    <property type="protein sequence ID" value="KAG7440974.1"/>
    <property type="molecule type" value="Genomic_DNA"/>
</dbReference>
<dbReference type="Proteomes" id="UP000812287">
    <property type="component" value="Unassembled WGS sequence"/>
</dbReference>
<evidence type="ECO:0000313" key="2">
    <source>
        <dbReference type="Proteomes" id="UP000812287"/>
    </source>
</evidence>
<dbReference type="RefSeq" id="XP_043034474.1">
    <property type="nucleotide sequence ID" value="XM_043187354.1"/>
</dbReference>